<feature type="transmembrane region" description="Helical" evidence="8">
    <location>
        <begin position="468"/>
        <end position="492"/>
    </location>
</feature>
<keyword evidence="2" id="KW-1003">Cell membrane</keyword>
<reference evidence="10" key="1">
    <citation type="journal article" date="2013" name="Genome Biol.">
        <title>Draft genome of the mountain pine beetle, Dendroctonus ponderosae Hopkins, a major forest pest.</title>
        <authorList>
            <person name="Keeling C.I."/>
            <person name="Yuen M.M."/>
            <person name="Liao N.Y."/>
            <person name="Docking T.R."/>
            <person name="Chan S.K."/>
            <person name="Taylor G.A."/>
            <person name="Palmquist D.L."/>
            <person name="Jackman S.D."/>
            <person name="Nguyen A."/>
            <person name="Li M."/>
            <person name="Henderson H."/>
            <person name="Janes J.K."/>
            <person name="Zhao Y."/>
            <person name="Pandoh P."/>
            <person name="Moore R."/>
            <person name="Sperling F.A."/>
            <person name="Huber D.P."/>
            <person name="Birol I."/>
            <person name="Jones S.J."/>
            <person name="Bohlmann J."/>
        </authorList>
    </citation>
    <scope>NUCLEOTIDE SEQUENCE</scope>
</reference>
<evidence type="ECO:0000256" key="1">
    <source>
        <dbReference type="ARBA" id="ARBA00004651"/>
    </source>
</evidence>
<accession>A0AAR5P3W9</accession>
<keyword evidence="3 8" id="KW-0812">Transmembrane</keyword>
<dbReference type="PANTHER" id="PTHR42643:SF38">
    <property type="entry name" value="IONOTROPIC RECEPTOR 100A"/>
    <property type="match status" value="1"/>
</dbReference>
<dbReference type="AlphaFoldDB" id="A0AAR5P3W9"/>
<evidence type="ECO:0000256" key="7">
    <source>
        <dbReference type="ARBA" id="ARBA00023180"/>
    </source>
</evidence>
<dbReference type="SUPFAM" id="SSF53850">
    <property type="entry name" value="Periplasmic binding protein-like II"/>
    <property type="match status" value="1"/>
</dbReference>
<dbReference type="Gene3D" id="1.10.287.70">
    <property type="match status" value="1"/>
</dbReference>
<evidence type="ECO:0000313" key="10">
    <source>
        <dbReference type="Proteomes" id="UP000019118"/>
    </source>
</evidence>
<dbReference type="GO" id="GO:0005886">
    <property type="term" value="C:plasma membrane"/>
    <property type="evidence" value="ECO:0007669"/>
    <property type="project" value="UniProtKB-SubCell"/>
</dbReference>
<keyword evidence="5 8" id="KW-0472">Membrane</keyword>
<dbReference type="Gene3D" id="3.40.190.10">
    <property type="entry name" value="Periplasmic binding protein-like II"/>
    <property type="match status" value="1"/>
</dbReference>
<dbReference type="EnsemblMetazoa" id="XM_019900245.1">
    <property type="protein sequence ID" value="XP_019755804.1"/>
    <property type="gene ID" value="LOC109534519"/>
</dbReference>
<dbReference type="InterPro" id="IPR052192">
    <property type="entry name" value="Insect_Ionotropic_Sensory_Rcpt"/>
</dbReference>
<feature type="transmembrane region" description="Helical" evidence="8">
    <location>
        <begin position="413"/>
        <end position="431"/>
    </location>
</feature>
<dbReference type="PANTHER" id="PTHR42643">
    <property type="entry name" value="IONOTROPIC RECEPTOR 20A-RELATED"/>
    <property type="match status" value="1"/>
</dbReference>
<evidence type="ECO:0000256" key="4">
    <source>
        <dbReference type="ARBA" id="ARBA00022989"/>
    </source>
</evidence>
<protein>
    <recommendedName>
        <fullName evidence="11">Ionotropic glutamate receptor C-terminal domain-containing protein</fullName>
    </recommendedName>
</protein>
<feature type="transmembrane region" description="Helical" evidence="8">
    <location>
        <begin position="661"/>
        <end position="680"/>
    </location>
</feature>
<evidence type="ECO:0000256" key="2">
    <source>
        <dbReference type="ARBA" id="ARBA00022475"/>
    </source>
</evidence>
<keyword evidence="7" id="KW-0325">Glycoprotein</keyword>
<evidence type="ECO:0000256" key="6">
    <source>
        <dbReference type="ARBA" id="ARBA00023170"/>
    </source>
</evidence>
<evidence type="ECO:0008006" key="11">
    <source>
        <dbReference type="Google" id="ProtNLM"/>
    </source>
</evidence>
<evidence type="ECO:0000313" key="9">
    <source>
        <dbReference type="EnsemblMetazoa" id="XP_019755804.1"/>
    </source>
</evidence>
<comment type="subcellular location">
    <subcellularLocation>
        <location evidence="1">Cell membrane</location>
        <topology evidence="1">Multi-pass membrane protein</topology>
    </subcellularLocation>
</comment>
<dbReference type="Proteomes" id="UP000019118">
    <property type="component" value="Unassembled WGS sequence"/>
</dbReference>
<proteinExistence type="predicted"/>
<keyword evidence="4 8" id="KW-1133">Transmembrane helix</keyword>
<name>A0AAR5P3W9_DENPD</name>
<organism evidence="9 10">
    <name type="scientific">Dendroctonus ponderosae</name>
    <name type="common">Mountain pine beetle</name>
    <dbReference type="NCBI Taxonomy" id="77166"/>
    <lineage>
        <taxon>Eukaryota</taxon>
        <taxon>Metazoa</taxon>
        <taxon>Ecdysozoa</taxon>
        <taxon>Arthropoda</taxon>
        <taxon>Hexapoda</taxon>
        <taxon>Insecta</taxon>
        <taxon>Pterygota</taxon>
        <taxon>Neoptera</taxon>
        <taxon>Endopterygota</taxon>
        <taxon>Coleoptera</taxon>
        <taxon>Polyphaga</taxon>
        <taxon>Cucujiformia</taxon>
        <taxon>Curculionidae</taxon>
        <taxon>Scolytinae</taxon>
        <taxon>Dendroctonus</taxon>
    </lineage>
</organism>
<keyword evidence="10" id="KW-1185">Reference proteome</keyword>
<sequence>MTYFQSNCMPQRAKYFGVYTKVTTMIQATDFVFFLVFPSVIFNRLITRDQQECSYFHNYKMYMIHFNLSRDVKITQMVCDNSSDYNTVDLVGEFFEMNQVSLKKATLLENQIVTYDRNEISGASFSKYGIVYDAVRNIKIIQKDVSSMYKRMAYIDSYLVRIFIGVDPEMFFKYFADMDVSTFTKTARSLNVLLFSTRDVDMPMVHQLLVFLWERFSILNIVVQFPCSADYREYVSTYRPFMKTKSEYGQVHIYHYEQVAKYPQLLLNDVTDMKGYPLKVSLFERHPTATRFVPKLIRECKIYKTIPYTSKFYGCDGEAMATLSAYMNFTIHLHDGSASYGRLQADGTLTGSFKDIVERTIDLQGNSRFMMPYGVEGYEFTYIYHFDQLCVIVPKAKKLSNWLATLKILTGRFVLVSVGIVAICGIANKFFRREACLLSEAVLELYSSFLGQSVAEIVGTQNRLSRRIFIASFLLYSIVISTAFSAALLSVYTTETYLPDINTLEEFDKIGMTIRSSINPFKDGESALYQSIAKKVRSKYQKENHLSSIEIAAASNVGGIERYLDSKLLIQTHFSDKDSNPLLHIVRDCPNSYFLSYIVPVGSPYLKIINHFLVLINEAGLKSKWLEDFSDAFVYQRRIEKLKQQASGSAEVYQAFDLDNIKGILIILLIGYCIAFIVFISEVCSMPLPECI</sequence>
<reference evidence="9" key="2">
    <citation type="submission" date="2024-08" db="UniProtKB">
        <authorList>
            <consortium name="EnsemblMetazoa"/>
        </authorList>
    </citation>
    <scope>IDENTIFICATION</scope>
</reference>
<evidence type="ECO:0000256" key="3">
    <source>
        <dbReference type="ARBA" id="ARBA00022692"/>
    </source>
</evidence>
<evidence type="ECO:0000256" key="5">
    <source>
        <dbReference type="ARBA" id="ARBA00023136"/>
    </source>
</evidence>
<keyword evidence="6" id="KW-0675">Receptor</keyword>
<evidence type="ECO:0000256" key="8">
    <source>
        <dbReference type="SAM" id="Phobius"/>
    </source>
</evidence>